<proteinExistence type="predicted"/>
<dbReference type="Proteomes" id="UP000221250">
    <property type="component" value="Segment"/>
</dbReference>
<sequence>MKGYLKNNIGFRRFTAERYAEFYKAKAFMLGEILDSNRHEFTAQARETLLQYVSSATDWLMHVERLYIRAGHGISSRADTETMIESFVQMERLVHNIMLNNPEDFSSEFTSVWIDMREKIMPYVCKLLNHQFKEDMSESFALIVDFTIGYMNYTLFNLHEVDYLIVRRPEPFVYADKIDLALMEVSETSIPLLRASVYTSHKLLEPYGEDIQLRVKHSIDEKFINGTEGRRIAYSSLRASLAECDIRYF</sequence>
<evidence type="ECO:0000313" key="2">
    <source>
        <dbReference type="Proteomes" id="UP000221250"/>
    </source>
</evidence>
<dbReference type="EMBL" id="KY448244">
    <property type="protein sequence ID" value="AQT28572.1"/>
    <property type="molecule type" value="Genomic_DNA"/>
</dbReference>
<protein>
    <submittedName>
        <fullName evidence="1">Uncharacterized protein</fullName>
    </submittedName>
</protein>
<gene>
    <name evidence="1" type="ORF">YOLOSWAG_89</name>
</gene>
<evidence type="ECO:0000313" key="1">
    <source>
        <dbReference type="EMBL" id="AQT28572.1"/>
    </source>
</evidence>
<organism evidence="1 2">
    <name type="scientific">Erwinia phage vB_EamM_Yoloswag</name>
    <dbReference type="NCBI Taxonomy" id="1958956"/>
    <lineage>
        <taxon>Viruses</taxon>
        <taxon>Duplodnaviria</taxon>
        <taxon>Heunggongvirae</taxon>
        <taxon>Uroviricota</taxon>
        <taxon>Caudoviricetes</taxon>
        <taxon>Yoloswagvirus</taxon>
        <taxon>Yoloswagvirus yoloswag</taxon>
    </lineage>
</organism>
<accession>A0A1S6L316</accession>
<reference evidence="1 2" key="1">
    <citation type="submission" date="2017-01" db="EMBL/GenBank/DDBJ databases">
        <authorList>
            <person name="Mah S.A."/>
            <person name="Swanson W.J."/>
            <person name="Moy G.W."/>
            <person name="Vacquier V.D."/>
        </authorList>
    </citation>
    <scope>NUCLEOTIDE SEQUENCE [LARGE SCALE GENOMIC DNA]</scope>
</reference>
<name>A0A1S6L316_9CAUD</name>
<keyword evidence="2" id="KW-1185">Reference proteome</keyword>